<dbReference type="InterPro" id="IPR012910">
    <property type="entry name" value="Plug_dom"/>
</dbReference>
<dbReference type="InterPro" id="IPR036942">
    <property type="entry name" value="Beta-barrel_TonB_sf"/>
</dbReference>
<evidence type="ECO:0000313" key="7">
    <source>
        <dbReference type="Proteomes" id="UP000282759"/>
    </source>
</evidence>
<evidence type="ECO:0000259" key="5">
    <source>
        <dbReference type="Pfam" id="PF14905"/>
    </source>
</evidence>
<dbReference type="SUPFAM" id="SSF56935">
    <property type="entry name" value="Porins"/>
    <property type="match status" value="1"/>
</dbReference>
<dbReference type="OrthoDB" id="8764943at2"/>
<dbReference type="Pfam" id="PF07715">
    <property type="entry name" value="Plug"/>
    <property type="match status" value="1"/>
</dbReference>
<dbReference type="Gene3D" id="2.170.130.10">
    <property type="entry name" value="TonB-dependent receptor, plug domain"/>
    <property type="match status" value="1"/>
</dbReference>
<protein>
    <submittedName>
        <fullName evidence="6">TonB-dependent receptor</fullName>
    </submittedName>
</protein>
<dbReference type="InterPro" id="IPR037066">
    <property type="entry name" value="Plug_dom_sf"/>
</dbReference>
<keyword evidence="2" id="KW-0472">Membrane</keyword>
<dbReference type="AlphaFoldDB" id="A0A3S2Y2Q4"/>
<dbReference type="PANTHER" id="PTHR40980:SF4">
    <property type="entry name" value="TONB-DEPENDENT RECEPTOR-LIKE BETA-BARREL DOMAIN-CONTAINING PROTEIN"/>
    <property type="match status" value="1"/>
</dbReference>
<name>A0A3S2Y2Q4_9SPHI</name>
<accession>A0A3S2Y2Q4</accession>
<gene>
    <name evidence="6" type="ORF">EOD41_09070</name>
</gene>
<organism evidence="6 7">
    <name type="scientific">Mucilaginibacter limnophilus</name>
    <dbReference type="NCBI Taxonomy" id="1932778"/>
    <lineage>
        <taxon>Bacteria</taxon>
        <taxon>Pseudomonadati</taxon>
        <taxon>Bacteroidota</taxon>
        <taxon>Sphingobacteriia</taxon>
        <taxon>Sphingobacteriales</taxon>
        <taxon>Sphingobacteriaceae</taxon>
        <taxon>Mucilaginibacter</taxon>
    </lineage>
</organism>
<dbReference type="RefSeq" id="WP_127704453.1">
    <property type="nucleotide sequence ID" value="NZ_SACK01000002.1"/>
</dbReference>
<comment type="caution">
    <text evidence="6">The sequence shown here is derived from an EMBL/GenBank/DDBJ whole genome shotgun (WGS) entry which is preliminary data.</text>
</comment>
<dbReference type="PANTHER" id="PTHR40980">
    <property type="entry name" value="PLUG DOMAIN-CONTAINING PROTEIN"/>
    <property type="match status" value="1"/>
</dbReference>
<feature type="domain" description="Outer membrane protein beta-barrel" evidence="5">
    <location>
        <begin position="372"/>
        <end position="774"/>
    </location>
</feature>
<sequence>MKALITIIFLSVFTVAVHPQSTGYAVSGKVTDKQSSATIPYATINIKTTGDKFLSGTISNEKGEFTSNPLPTGNYIVECRMMGYKTVSMPFTISGIKNAVGTIALEADATALNEVNISGQRPNTSLQLDKKVFEPGRDMITQNGSVNDILNSVPSVTVSPEGAISLRGNSNVMVMINGRRSGLTQANALDQLQAEQIERVEVITNPSARYDAAGSAGIINIVLKKSKKASFNGQVRVMAGSPNDTRITPSINYKSGKLNIFSTFGLRKSDYVGRYTTVQAANIPGGKSFLNQLQNENRRDDGKLLYGGVDYSIDDKNTITAAYLLNVTRDHDKTRLIYDYNSQQPDSTLLRHGESWENRDYNQFEFNYTQLFTNPKKKFTIDMQYDFWNSDKDWQLSTARTFPAYENLAGIRSNSAGSSKDLVLQSDWVQPVGDNSFFEAGVKIERRSVVSNYIAEVQKSDDWAIYKGIDNQLEYKERISGAYAQLRSKVNRFSYQLGLRTEFTRIDIGDDNHSYADKKRYDRLFPTVHLGYKLDTAGTANLQLSYSKRINRPSLWLIYPFNEVTDLNAQYMGNPALNPSYSDVFELGFLKNTSAFTFNPSVYFQQARSPIIDYVYRDANEIFITTPVNISGETRYGLELSATWTLLKSFQINAEANLWCFRQIGLYNDTDFNFSGRTTTARLSILLKLPGKWSLQGRYNFNSAQSNAQSRRQGMHFADLGLSKSLLADKLNIVADVTNVFNSRQFITRTSGPGYVITQTVNPNAARYRVSLVYKLNMKDNTVRQAKSGNRD</sequence>
<keyword evidence="6" id="KW-0675">Receptor</keyword>
<evidence type="ECO:0000256" key="3">
    <source>
        <dbReference type="ARBA" id="ARBA00023237"/>
    </source>
</evidence>
<dbReference type="Gene3D" id="2.40.170.20">
    <property type="entry name" value="TonB-dependent receptor, beta-barrel domain"/>
    <property type="match status" value="1"/>
</dbReference>
<dbReference type="Proteomes" id="UP000282759">
    <property type="component" value="Unassembled WGS sequence"/>
</dbReference>
<dbReference type="Pfam" id="PF13715">
    <property type="entry name" value="CarbopepD_reg_2"/>
    <property type="match status" value="1"/>
</dbReference>
<proteinExistence type="predicted"/>
<feature type="domain" description="TonB-dependent receptor plug" evidence="4">
    <location>
        <begin position="142"/>
        <end position="218"/>
    </location>
</feature>
<reference evidence="6 7" key="1">
    <citation type="submission" date="2019-01" db="EMBL/GenBank/DDBJ databases">
        <authorList>
            <person name="Chen W.-M."/>
        </authorList>
    </citation>
    <scope>NUCLEOTIDE SEQUENCE [LARGE SCALE GENOMIC DNA]</scope>
    <source>
        <strain evidence="6 7">YBJ-36</strain>
    </source>
</reference>
<dbReference type="EMBL" id="SACK01000002">
    <property type="protein sequence ID" value="RVU02088.1"/>
    <property type="molecule type" value="Genomic_DNA"/>
</dbReference>
<dbReference type="GO" id="GO:0009279">
    <property type="term" value="C:cell outer membrane"/>
    <property type="evidence" value="ECO:0007669"/>
    <property type="project" value="UniProtKB-SubCell"/>
</dbReference>
<evidence type="ECO:0000256" key="1">
    <source>
        <dbReference type="ARBA" id="ARBA00004442"/>
    </source>
</evidence>
<dbReference type="InterPro" id="IPR041700">
    <property type="entry name" value="OMP_b-brl_3"/>
</dbReference>
<keyword evidence="7" id="KW-1185">Reference proteome</keyword>
<dbReference type="SUPFAM" id="SSF49464">
    <property type="entry name" value="Carboxypeptidase regulatory domain-like"/>
    <property type="match status" value="1"/>
</dbReference>
<dbReference type="Pfam" id="PF14905">
    <property type="entry name" value="OMP_b-brl_3"/>
    <property type="match status" value="1"/>
</dbReference>
<comment type="subcellular location">
    <subcellularLocation>
        <location evidence="1">Cell outer membrane</location>
    </subcellularLocation>
</comment>
<dbReference type="InterPro" id="IPR008969">
    <property type="entry name" value="CarboxyPept-like_regulatory"/>
</dbReference>
<keyword evidence="3" id="KW-0998">Cell outer membrane</keyword>
<evidence type="ECO:0000313" key="6">
    <source>
        <dbReference type="EMBL" id="RVU02088.1"/>
    </source>
</evidence>
<evidence type="ECO:0000256" key="2">
    <source>
        <dbReference type="ARBA" id="ARBA00023136"/>
    </source>
</evidence>
<dbReference type="Gene3D" id="2.60.40.1120">
    <property type="entry name" value="Carboxypeptidase-like, regulatory domain"/>
    <property type="match status" value="1"/>
</dbReference>
<evidence type="ECO:0000259" key="4">
    <source>
        <dbReference type="Pfam" id="PF07715"/>
    </source>
</evidence>